<name>A0ABU4JV89_9CLOT</name>
<dbReference type="RefSeq" id="WP_261671345.1">
    <property type="nucleotide sequence ID" value="NZ_JARUJP010000013.1"/>
</dbReference>
<gene>
    <name evidence="5" type="ORF">P8V03_11925</name>
</gene>
<protein>
    <submittedName>
        <fullName evidence="5">Histidinol-phosphate transaminase</fullName>
        <ecNumber evidence="5">2.6.1.9</ecNumber>
    </submittedName>
</protein>
<evidence type="ECO:0000256" key="2">
    <source>
        <dbReference type="ARBA" id="ARBA00022679"/>
    </source>
</evidence>
<dbReference type="CDD" id="cd00609">
    <property type="entry name" value="AAT_like"/>
    <property type="match status" value="1"/>
</dbReference>
<reference evidence="5 6" key="1">
    <citation type="submission" date="2023-04" db="EMBL/GenBank/DDBJ databases">
        <title>Clostridium tannerae sp. nov., isolated from the fecal material of an alpaca.</title>
        <authorList>
            <person name="Miller S."/>
            <person name="Hendry M."/>
            <person name="King J."/>
            <person name="Sankaranarayanan K."/>
            <person name="Lawson P.A."/>
        </authorList>
    </citation>
    <scope>NUCLEOTIDE SEQUENCE [LARGE SCALE GENOMIC DNA]</scope>
    <source>
        <strain evidence="5 6">A1-XYC3</strain>
    </source>
</reference>
<dbReference type="GO" id="GO:0004400">
    <property type="term" value="F:histidinol-phosphate transaminase activity"/>
    <property type="evidence" value="ECO:0007669"/>
    <property type="project" value="UniProtKB-EC"/>
</dbReference>
<keyword evidence="3" id="KW-0663">Pyridoxal phosphate</keyword>
<dbReference type="Pfam" id="PF00155">
    <property type="entry name" value="Aminotran_1_2"/>
    <property type="match status" value="1"/>
</dbReference>
<dbReference type="EMBL" id="JARUJP010000013">
    <property type="protein sequence ID" value="MDW8801854.1"/>
    <property type="molecule type" value="Genomic_DNA"/>
</dbReference>
<dbReference type="Gene3D" id="3.40.640.10">
    <property type="entry name" value="Type I PLP-dependent aspartate aminotransferase-like (Major domain)"/>
    <property type="match status" value="1"/>
</dbReference>
<keyword evidence="1 5" id="KW-0032">Aminotransferase</keyword>
<evidence type="ECO:0000259" key="4">
    <source>
        <dbReference type="Pfam" id="PF00155"/>
    </source>
</evidence>
<comment type="caution">
    <text evidence="5">The sequence shown here is derived from an EMBL/GenBank/DDBJ whole genome shotgun (WGS) entry which is preliminary data.</text>
</comment>
<dbReference type="PANTHER" id="PTHR43643">
    <property type="entry name" value="HISTIDINOL-PHOSPHATE AMINOTRANSFERASE 2"/>
    <property type="match status" value="1"/>
</dbReference>
<accession>A0ABU4JV89</accession>
<evidence type="ECO:0000256" key="3">
    <source>
        <dbReference type="ARBA" id="ARBA00022898"/>
    </source>
</evidence>
<keyword evidence="2 5" id="KW-0808">Transferase</keyword>
<dbReference type="SUPFAM" id="SSF53383">
    <property type="entry name" value="PLP-dependent transferases"/>
    <property type="match status" value="1"/>
</dbReference>
<feature type="domain" description="Aminotransferase class I/classII large" evidence="4">
    <location>
        <begin position="17"/>
        <end position="366"/>
    </location>
</feature>
<dbReference type="Gene3D" id="3.90.1150.10">
    <property type="entry name" value="Aspartate Aminotransferase, domain 1"/>
    <property type="match status" value="1"/>
</dbReference>
<dbReference type="InterPro" id="IPR015422">
    <property type="entry name" value="PyrdxlP-dep_Trfase_small"/>
</dbReference>
<dbReference type="InterPro" id="IPR015421">
    <property type="entry name" value="PyrdxlP-dep_Trfase_major"/>
</dbReference>
<organism evidence="5 6">
    <name type="scientific">Clostridium tanneri</name>
    <dbReference type="NCBI Taxonomy" id="3037988"/>
    <lineage>
        <taxon>Bacteria</taxon>
        <taxon>Bacillati</taxon>
        <taxon>Bacillota</taxon>
        <taxon>Clostridia</taxon>
        <taxon>Eubacteriales</taxon>
        <taxon>Clostridiaceae</taxon>
        <taxon>Clostridium</taxon>
    </lineage>
</organism>
<dbReference type="InterPro" id="IPR015424">
    <property type="entry name" value="PyrdxlP-dep_Trfase"/>
</dbReference>
<evidence type="ECO:0000256" key="1">
    <source>
        <dbReference type="ARBA" id="ARBA00022576"/>
    </source>
</evidence>
<keyword evidence="6" id="KW-1185">Reference proteome</keyword>
<dbReference type="InterPro" id="IPR050106">
    <property type="entry name" value="HistidinolP_aminotransfase"/>
</dbReference>
<proteinExistence type="predicted"/>
<dbReference type="Proteomes" id="UP001281656">
    <property type="component" value="Unassembled WGS sequence"/>
</dbReference>
<evidence type="ECO:0000313" key="5">
    <source>
        <dbReference type="EMBL" id="MDW8801854.1"/>
    </source>
</evidence>
<evidence type="ECO:0000313" key="6">
    <source>
        <dbReference type="Proteomes" id="UP001281656"/>
    </source>
</evidence>
<dbReference type="InterPro" id="IPR004839">
    <property type="entry name" value="Aminotransferase_I/II_large"/>
</dbReference>
<dbReference type="EC" id="2.6.1.9" evidence="5"/>
<sequence>MEHGGDVYTEGILKGIELLDFSSNINPLGIPKSFKEHVNEALESMERYPDIKYRELRKSLKEYIKFSESYFISQHKESTYGLGSGLQISEDNIVLGNGAAEIIDLVISCFSKVCIPIPSFIEYEKSAAKWGCSIAYSLMKEDMTYNYEDILEKLKESEALIIANPNNPNGMVLDKEVFKSILDYCEKNCKVVVIDEAFIEFTGKRGFSFLKEVEKYSCLFIIRALTKFYAMPGVRFGYGITKNMTLINKIQDKQNPWNINCFAELAVKYVLKDKGYIEKSIEWIDKERQFMLCNLEKVSFIEKVYNSYSNFILCKLKNTNCHELYELCLEKEIAIRKCNNFKGLNENYIRLAVKDRKSNERVLEVLNSLNL</sequence>
<dbReference type="PANTHER" id="PTHR43643:SF3">
    <property type="entry name" value="HISTIDINOL-PHOSPHATE AMINOTRANSFERASE"/>
    <property type="match status" value="1"/>
</dbReference>